<gene>
    <name evidence="2" type="ORF">OW729_11100</name>
</gene>
<dbReference type="SMART" id="SM00481">
    <property type="entry name" value="POLIIIAc"/>
    <property type="match status" value="1"/>
</dbReference>
<name>A0ABT4DA12_9CLOT</name>
<dbReference type="InterPro" id="IPR004013">
    <property type="entry name" value="PHP_dom"/>
</dbReference>
<dbReference type="PANTHER" id="PTHR42924">
    <property type="entry name" value="EXONUCLEASE"/>
    <property type="match status" value="1"/>
</dbReference>
<evidence type="ECO:0000313" key="3">
    <source>
        <dbReference type="Proteomes" id="UP001144612"/>
    </source>
</evidence>
<dbReference type="Proteomes" id="UP001144612">
    <property type="component" value="Unassembled WGS sequence"/>
</dbReference>
<dbReference type="Pfam" id="PF02811">
    <property type="entry name" value="PHP"/>
    <property type="match status" value="1"/>
</dbReference>
<dbReference type="InterPro" id="IPR016195">
    <property type="entry name" value="Pol/histidinol_Pase-like"/>
</dbReference>
<dbReference type="Gene3D" id="1.10.150.650">
    <property type="match status" value="1"/>
</dbReference>
<evidence type="ECO:0000313" key="2">
    <source>
        <dbReference type="EMBL" id="MCY6959152.1"/>
    </source>
</evidence>
<dbReference type="EMBL" id="JAPQFJ010000010">
    <property type="protein sequence ID" value="MCY6959152.1"/>
    <property type="molecule type" value="Genomic_DNA"/>
</dbReference>
<dbReference type="InterPro" id="IPR052018">
    <property type="entry name" value="PHP_domain"/>
</dbReference>
<dbReference type="CDD" id="cd07438">
    <property type="entry name" value="PHP_HisPPase_AMP"/>
    <property type="match status" value="1"/>
</dbReference>
<evidence type="ECO:0000259" key="1">
    <source>
        <dbReference type="SMART" id="SM00481"/>
    </source>
</evidence>
<dbReference type="Gene3D" id="3.20.20.140">
    <property type="entry name" value="Metal-dependent hydrolases"/>
    <property type="match status" value="1"/>
</dbReference>
<sequence>MTLDENIKVDLHIHSNASDGTYSPNDIVYESMKKQLGLISLTDHDEVKNIEITKKIAKENGIKFLPGIEVSSTLEGELFHVLAYGTDNFNKQLLELLEHNRYILEKKDDDSIRYLIDKGYEIDYFKYEKYEYDNSRGGWKTLNFLIDENLCKDVKDYFTRLFNEKGGFEFPEFPHTSEVIKIIKKSGGVPVLAHPYYGKDDTPVKEKLDEFLKLGIEGVECFHPNHDIEKSEMCYKWCVKNGLIITAGSDFHGGFIEERSMGKPEMKLKDIRLGKLIDYI</sequence>
<dbReference type="InterPro" id="IPR003141">
    <property type="entry name" value="Pol/His_phosphatase_N"/>
</dbReference>
<dbReference type="RefSeq" id="WP_268061575.1">
    <property type="nucleotide sequence ID" value="NZ_JAPQFJ010000010.1"/>
</dbReference>
<dbReference type="SUPFAM" id="SSF89550">
    <property type="entry name" value="PHP domain-like"/>
    <property type="match status" value="1"/>
</dbReference>
<reference evidence="2" key="1">
    <citation type="submission" date="2022-12" db="EMBL/GenBank/DDBJ databases">
        <title>Clostridium sp. nov., isolated from industrial wastewater.</title>
        <authorList>
            <person name="Jiayan W."/>
        </authorList>
    </citation>
    <scope>NUCLEOTIDE SEQUENCE</scope>
    <source>
        <strain evidence="2">ZC22-4</strain>
    </source>
</reference>
<proteinExistence type="predicted"/>
<accession>A0ABT4DA12</accession>
<dbReference type="PANTHER" id="PTHR42924:SF3">
    <property type="entry name" value="POLYMERASE_HISTIDINOL PHOSPHATASE N-TERMINAL DOMAIN-CONTAINING PROTEIN"/>
    <property type="match status" value="1"/>
</dbReference>
<comment type="caution">
    <text evidence="2">The sequence shown here is derived from an EMBL/GenBank/DDBJ whole genome shotgun (WGS) entry which is preliminary data.</text>
</comment>
<feature type="domain" description="Polymerase/histidinol phosphatase N-terminal" evidence="1">
    <location>
        <begin position="9"/>
        <end position="74"/>
    </location>
</feature>
<keyword evidence="3" id="KW-1185">Reference proteome</keyword>
<protein>
    <submittedName>
        <fullName evidence="2">PHP domain-containing protein</fullName>
    </submittedName>
</protein>
<organism evidence="2 3">
    <name type="scientific">Clostridium brassicae</name>
    <dbReference type="NCBI Taxonomy" id="2999072"/>
    <lineage>
        <taxon>Bacteria</taxon>
        <taxon>Bacillati</taxon>
        <taxon>Bacillota</taxon>
        <taxon>Clostridia</taxon>
        <taxon>Eubacteriales</taxon>
        <taxon>Clostridiaceae</taxon>
        <taxon>Clostridium</taxon>
    </lineage>
</organism>